<keyword evidence="2" id="KW-1185">Reference proteome</keyword>
<dbReference type="InterPro" id="IPR036554">
    <property type="entry name" value="GHMP_kinase_C_sf"/>
</dbReference>
<protein>
    <recommendedName>
        <fullName evidence="3">Mevalonate kinase</fullName>
    </recommendedName>
</protein>
<dbReference type="PATRIC" id="fig|45068.5.peg.1195"/>
<evidence type="ECO:0000313" key="2">
    <source>
        <dbReference type="Proteomes" id="UP000054997"/>
    </source>
</evidence>
<accession>A0A0W0VN48</accession>
<evidence type="ECO:0008006" key="3">
    <source>
        <dbReference type="Google" id="ProtNLM"/>
    </source>
</evidence>
<dbReference type="SUPFAM" id="SSF54211">
    <property type="entry name" value="Ribosomal protein S5 domain 2-like"/>
    <property type="match status" value="1"/>
</dbReference>
<dbReference type="AlphaFoldDB" id="A0A0W0VN48"/>
<dbReference type="InterPro" id="IPR020568">
    <property type="entry name" value="Ribosomal_Su5_D2-typ_SF"/>
</dbReference>
<dbReference type="Proteomes" id="UP000054997">
    <property type="component" value="Unassembled WGS sequence"/>
</dbReference>
<dbReference type="SUPFAM" id="SSF55060">
    <property type="entry name" value="GHMP Kinase, C-terminal domain"/>
    <property type="match status" value="1"/>
</dbReference>
<dbReference type="RefSeq" id="WP_237758271.1">
    <property type="nucleotide sequence ID" value="NZ_CAAAHZ010000024.1"/>
</dbReference>
<proteinExistence type="predicted"/>
<sequence length="301" mass="33214">MNSIMKWSIPAKTFFLGEYAAIAEASAILLTTNPCFEISLIDEMRLEGIHPQSPAGIYWSKLSFGKGLAAFDPYHGKGGMGASSAQFLAAYLASSCLQNKAPDTDEMLKLYYQSAWQGRGLRPSGYDLLAQSQASLVFINRQQRLLRTCRWPFQDISFILIHTGQKLATHEYLFSAILPGDIHVLNDIVEKAVHALESTDSDTLIGTVSAYYRHLLGLNLVARHTQAAIETLTRDKDILAAKGCGAMGADVILLLVKKEQCLDLAQKLKHLPHTVLATDADLYEKKPLIKNNPHKTLEISS</sequence>
<dbReference type="EMBL" id="LNYK01000015">
    <property type="protein sequence ID" value="KTD21511.1"/>
    <property type="molecule type" value="Genomic_DNA"/>
</dbReference>
<comment type="caution">
    <text evidence="1">The sequence shown here is derived from an EMBL/GenBank/DDBJ whole genome shotgun (WGS) entry which is preliminary data.</text>
</comment>
<organism evidence="1 2">
    <name type="scientific">Legionella londiniensis</name>
    <dbReference type="NCBI Taxonomy" id="45068"/>
    <lineage>
        <taxon>Bacteria</taxon>
        <taxon>Pseudomonadati</taxon>
        <taxon>Pseudomonadota</taxon>
        <taxon>Gammaproteobacteria</taxon>
        <taxon>Legionellales</taxon>
        <taxon>Legionellaceae</taxon>
        <taxon>Legionella</taxon>
    </lineage>
</organism>
<evidence type="ECO:0000313" key="1">
    <source>
        <dbReference type="EMBL" id="KTD21511.1"/>
    </source>
</evidence>
<gene>
    <name evidence="1" type="ORF">Llon_1111</name>
</gene>
<dbReference type="Gene3D" id="3.30.70.890">
    <property type="entry name" value="GHMP kinase, C-terminal domain"/>
    <property type="match status" value="1"/>
</dbReference>
<reference evidence="1 2" key="1">
    <citation type="submission" date="2015-11" db="EMBL/GenBank/DDBJ databases">
        <title>Genomic analysis of 38 Legionella species identifies large and diverse effector repertoires.</title>
        <authorList>
            <person name="Burstein D."/>
            <person name="Amaro F."/>
            <person name="Zusman T."/>
            <person name="Lifshitz Z."/>
            <person name="Cohen O."/>
            <person name="Gilbert J.A."/>
            <person name="Pupko T."/>
            <person name="Shuman H.A."/>
            <person name="Segal G."/>
        </authorList>
    </citation>
    <scope>NUCLEOTIDE SEQUENCE [LARGE SCALE GENOMIC DNA]</scope>
    <source>
        <strain evidence="1 2">ATCC 49505</strain>
    </source>
</reference>
<name>A0A0W0VN48_9GAMM</name>
<dbReference type="STRING" id="45068.Llon_1111"/>